<gene>
    <name evidence="1" type="ORF">ASILVAE211_24060</name>
</gene>
<keyword evidence="2" id="KW-1185">Reference proteome</keyword>
<dbReference type="Proteomes" id="UP000708298">
    <property type="component" value="Unassembled WGS sequence"/>
</dbReference>
<proteinExistence type="predicted"/>
<accession>A0A963YWP8</accession>
<reference evidence="1" key="2">
    <citation type="submission" date="2021-01" db="EMBL/GenBank/DDBJ databases">
        <authorList>
            <person name="Mieszkin S."/>
            <person name="Pouder E."/>
            <person name="Alain K."/>
        </authorList>
    </citation>
    <scope>NUCLEOTIDE SEQUENCE</scope>
    <source>
        <strain evidence="1">HW T2.11</strain>
    </source>
</reference>
<comment type="caution">
    <text evidence="1">The sequence shown here is derived from an EMBL/GenBank/DDBJ whole genome shotgun (WGS) entry which is preliminary data.</text>
</comment>
<dbReference type="AlphaFoldDB" id="A0A963YWP8"/>
<evidence type="ECO:0000313" key="2">
    <source>
        <dbReference type="Proteomes" id="UP000708298"/>
    </source>
</evidence>
<name>A0A963YWP8_9PROT</name>
<organism evidence="1 2">
    <name type="scientific">Acidisoma silvae</name>
    <dbReference type="NCBI Taxonomy" id="2802396"/>
    <lineage>
        <taxon>Bacteria</taxon>
        <taxon>Pseudomonadati</taxon>
        <taxon>Pseudomonadota</taxon>
        <taxon>Alphaproteobacteria</taxon>
        <taxon>Acetobacterales</taxon>
        <taxon>Acidocellaceae</taxon>
        <taxon>Acidisoma</taxon>
    </lineage>
</organism>
<reference evidence="1" key="1">
    <citation type="journal article" date="2021" name="Microorganisms">
        <title>Acidisoma silvae sp. nov. and Acidisomacellulosilytica sp. nov., Two Acidophilic Bacteria Isolated from Decaying Wood, Hydrolyzing Cellulose and Producing Poly-3-hydroxybutyrate.</title>
        <authorList>
            <person name="Mieszkin S."/>
            <person name="Pouder E."/>
            <person name="Uroz S."/>
            <person name="Simon-Colin C."/>
            <person name="Alain K."/>
        </authorList>
    </citation>
    <scope>NUCLEOTIDE SEQUENCE</scope>
    <source>
        <strain evidence="1">HW T2.11</strain>
    </source>
</reference>
<dbReference type="EMBL" id="JAESVB010000028">
    <property type="protein sequence ID" value="MCB8878275.1"/>
    <property type="molecule type" value="Genomic_DNA"/>
</dbReference>
<sequence>MRHRPAIEHCAKSFAPTVNRAITARDLDREADLQLALGHHMIAERLARHAEELREAVR</sequence>
<dbReference type="RefSeq" id="WP_227323923.1">
    <property type="nucleotide sequence ID" value="NZ_JAESVB010000028.1"/>
</dbReference>
<evidence type="ECO:0000313" key="1">
    <source>
        <dbReference type="EMBL" id="MCB8878275.1"/>
    </source>
</evidence>
<protein>
    <submittedName>
        <fullName evidence="1">Uncharacterized protein</fullName>
    </submittedName>
</protein>